<accession>A0A164T4N8</accession>
<dbReference type="SUPFAM" id="SSF51197">
    <property type="entry name" value="Clavaminate synthase-like"/>
    <property type="match status" value="1"/>
</dbReference>
<evidence type="ECO:0000313" key="2">
    <source>
        <dbReference type="EMBL" id="KZS92077.1"/>
    </source>
</evidence>
<dbReference type="STRING" id="1314777.A0A164T4N8"/>
<organism evidence="2 3">
    <name type="scientific">Sistotremastrum niveocremeum HHB9708</name>
    <dbReference type="NCBI Taxonomy" id="1314777"/>
    <lineage>
        <taxon>Eukaryota</taxon>
        <taxon>Fungi</taxon>
        <taxon>Dikarya</taxon>
        <taxon>Basidiomycota</taxon>
        <taxon>Agaricomycotina</taxon>
        <taxon>Agaricomycetes</taxon>
        <taxon>Sistotremastrales</taxon>
        <taxon>Sistotremastraceae</taxon>
        <taxon>Sertulicium</taxon>
        <taxon>Sertulicium niveocremeum</taxon>
    </lineage>
</organism>
<dbReference type="OrthoDB" id="8249012at2759"/>
<protein>
    <submittedName>
        <fullName evidence="2">DUF1479-domain-containing protein</fullName>
    </submittedName>
</protein>
<dbReference type="Gene3D" id="2.60.120.330">
    <property type="entry name" value="B-lactam Antibiotic, Isopenicillin N Synthase, Chain"/>
    <property type="match status" value="1"/>
</dbReference>
<evidence type="ECO:0000313" key="3">
    <source>
        <dbReference type="Proteomes" id="UP000076722"/>
    </source>
</evidence>
<dbReference type="AlphaFoldDB" id="A0A164T4N8"/>
<dbReference type="PANTHER" id="PTHR30613:SF1">
    <property type="entry name" value="DUF1479 DOMAIN PROTEIN (AFU_ORTHOLOGUE AFUA_5G09280)"/>
    <property type="match status" value="1"/>
</dbReference>
<proteinExistence type="predicted"/>
<feature type="compositionally biased region" description="Basic and acidic residues" evidence="1">
    <location>
        <begin position="401"/>
        <end position="412"/>
    </location>
</feature>
<keyword evidence="3" id="KW-1185">Reference proteome</keyword>
<dbReference type="Proteomes" id="UP000076722">
    <property type="component" value="Unassembled WGS sequence"/>
</dbReference>
<evidence type="ECO:0000256" key="1">
    <source>
        <dbReference type="SAM" id="MobiDB-lite"/>
    </source>
</evidence>
<dbReference type="Pfam" id="PF07350">
    <property type="entry name" value="Gig2-like"/>
    <property type="match status" value="1"/>
</dbReference>
<dbReference type="PANTHER" id="PTHR30613">
    <property type="entry name" value="UNCHARACTERIZED PROTEIN YBIU-RELATED"/>
    <property type="match status" value="1"/>
</dbReference>
<gene>
    <name evidence="2" type="ORF">SISNIDRAFT_442942</name>
</gene>
<reference evidence="2 3" key="1">
    <citation type="journal article" date="2016" name="Mol. Biol. Evol.">
        <title>Comparative Genomics of Early-Diverging Mushroom-Forming Fungi Provides Insights into the Origins of Lignocellulose Decay Capabilities.</title>
        <authorList>
            <person name="Nagy L.G."/>
            <person name="Riley R."/>
            <person name="Tritt A."/>
            <person name="Adam C."/>
            <person name="Daum C."/>
            <person name="Floudas D."/>
            <person name="Sun H."/>
            <person name="Yadav J.S."/>
            <person name="Pangilinan J."/>
            <person name="Larsson K.H."/>
            <person name="Matsuura K."/>
            <person name="Barry K."/>
            <person name="Labutti K."/>
            <person name="Kuo R."/>
            <person name="Ohm R.A."/>
            <person name="Bhattacharya S.S."/>
            <person name="Shirouzu T."/>
            <person name="Yoshinaga Y."/>
            <person name="Martin F.M."/>
            <person name="Grigoriev I.V."/>
            <person name="Hibbett D.S."/>
        </authorList>
    </citation>
    <scope>NUCLEOTIDE SEQUENCE [LARGE SCALE GENOMIC DNA]</scope>
    <source>
        <strain evidence="2 3">HHB9708</strain>
    </source>
</reference>
<name>A0A164T4N8_9AGAM</name>
<dbReference type="InterPro" id="IPR027443">
    <property type="entry name" value="IPNS-like_sf"/>
</dbReference>
<dbReference type="InterPro" id="IPR010856">
    <property type="entry name" value="Gig2-like"/>
</dbReference>
<sequence length="437" mass="49339">MMEGFSSVLPERFLDLKKELVNNGEAQERLTQAWNEILANLETMTKEAIETGPEIIPQIDFSEIDSLSSEKLADIKRRGGVVIRNVVDDAEALRWTDSLREYVKVNPVDGLPLDNKQFFMLYWTQSQVRARSHPNVLKVSTWLNTLYGAPDGNIPEGVHLDQPLSYADRFRIRHAGGRWNDHKPHIDGGSIERWEDDEFRNCFAEILQGDWRKHNPYNITNRLNAKSSLYGRPNQSSVFRTFQGWLALSETGPGEGTLKLFPDVLLSNAYLILRPFFRPVEQPVSSDPLDPQNWKFDISTTEFPGIYTGEGGGFYGPRLSSATHPHMRIDEVMTSIPKVWPGDMVFWHCDVVHSVEPEHVGKNDSAAIYIPAVPSTPANREYLERQRQAFLRGVPPPDFPQVKDESEGEKPHQGNGVVSDISGDGRRAMGFEVSVGA</sequence>
<feature type="region of interest" description="Disordered" evidence="1">
    <location>
        <begin position="392"/>
        <end position="425"/>
    </location>
</feature>
<dbReference type="EMBL" id="KV419412">
    <property type="protein sequence ID" value="KZS92077.1"/>
    <property type="molecule type" value="Genomic_DNA"/>
</dbReference>